<reference evidence="1 2" key="1">
    <citation type="submission" date="2018-10" db="EMBL/GenBank/DDBJ databases">
        <title>GWAS and RNA-Seq identify cryptic mechanisms of antimicrobial resistance in Acinetobacter baumannii.</title>
        <authorList>
            <person name="Sahl J.W."/>
        </authorList>
    </citation>
    <scope>NUCLEOTIDE SEQUENCE [LARGE SCALE GENOMIC DNA]</scope>
    <source>
        <strain evidence="1 2">TG28175</strain>
    </source>
</reference>
<evidence type="ECO:0000313" key="1">
    <source>
        <dbReference type="EMBL" id="RSR32325.1"/>
    </source>
</evidence>
<sequence length="45" mass="4898">MDFNDLLNLMVEKKSSDLFITDGVAPSMKINGQIVPISKNSLSGE</sequence>
<dbReference type="AlphaFoldDB" id="A0A3R9ZL59"/>
<dbReference type="Gene3D" id="3.30.450.90">
    <property type="match status" value="1"/>
</dbReference>
<comment type="caution">
    <text evidence="1">The sequence shown here is derived from an EMBL/GenBank/DDBJ whole genome shotgun (WGS) entry which is preliminary data.</text>
</comment>
<name>A0A3R9ZL59_ACIBA</name>
<proteinExistence type="predicted"/>
<accession>A0A3R9ZL59</accession>
<evidence type="ECO:0000313" key="2">
    <source>
        <dbReference type="Proteomes" id="UP000280073"/>
    </source>
</evidence>
<dbReference type="Proteomes" id="UP000280073">
    <property type="component" value="Unassembled WGS sequence"/>
</dbReference>
<organism evidence="1 2">
    <name type="scientific">Acinetobacter baumannii</name>
    <dbReference type="NCBI Taxonomy" id="470"/>
    <lineage>
        <taxon>Bacteria</taxon>
        <taxon>Pseudomonadati</taxon>
        <taxon>Pseudomonadota</taxon>
        <taxon>Gammaproteobacteria</taxon>
        <taxon>Moraxellales</taxon>
        <taxon>Moraxellaceae</taxon>
        <taxon>Acinetobacter</taxon>
        <taxon>Acinetobacter calcoaceticus/baumannii complex</taxon>
    </lineage>
</organism>
<gene>
    <name evidence="1" type="ORF">EA686_24670</name>
</gene>
<dbReference type="EMBL" id="RFDI01001916">
    <property type="protein sequence ID" value="RSR32325.1"/>
    <property type="molecule type" value="Genomic_DNA"/>
</dbReference>
<protein>
    <submittedName>
        <fullName evidence="1">Type IV pili twitching motility protein PilT</fullName>
    </submittedName>
</protein>
<feature type="non-terminal residue" evidence="1">
    <location>
        <position position="45"/>
    </location>
</feature>